<name>A0A2M7T8N1_9ACTN</name>
<proteinExistence type="predicted"/>
<gene>
    <name evidence="1" type="ORF">COY37_04335</name>
</gene>
<sequence length="210" mass="22853">MERMNLRKRYSPLIAITSLLAVGMLVFTIQTGGILSTAVGKSPANQVQKKNGTVVTKQNNDAKFIKPPMSLFGQQVQTLNDAVSQISVVPKLPNPAVAGNPKEVYVLDAPTPEQKGIGILYENGIQIWIIPNKQPAPNYDATVRIEPNLRLVDVNDAKGIAREPGTQTLMSHGEVPIPGVVAWFENGTEYEIYGDNIGLNVLMPIARSMH</sequence>
<comment type="caution">
    <text evidence="1">The sequence shown here is derived from an EMBL/GenBank/DDBJ whole genome shotgun (WGS) entry which is preliminary data.</text>
</comment>
<protein>
    <submittedName>
        <fullName evidence="1">Uncharacterized protein</fullName>
    </submittedName>
</protein>
<dbReference type="EMBL" id="PFNG01000099">
    <property type="protein sequence ID" value="PIZ40209.1"/>
    <property type="molecule type" value="Genomic_DNA"/>
</dbReference>
<dbReference type="RefSeq" id="WP_286678748.1">
    <property type="nucleotide sequence ID" value="NZ_MNXI01000102.1"/>
</dbReference>
<reference evidence="2" key="1">
    <citation type="submission" date="2017-09" db="EMBL/GenBank/DDBJ databases">
        <title>Depth-based differentiation of microbial function through sediment-hosted aquifers and enrichment of novel symbionts in the deep terrestrial subsurface.</title>
        <authorList>
            <person name="Probst A.J."/>
            <person name="Ladd B."/>
            <person name="Jarett J.K."/>
            <person name="Geller-Mcgrath D.E."/>
            <person name="Sieber C.M.K."/>
            <person name="Emerson J.B."/>
            <person name="Anantharaman K."/>
            <person name="Thomas B.C."/>
            <person name="Malmstrom R."/>
            <person name="Stieglmeier M."/>
            <person name="Klingl A."/>
            <person name="Woyke T."/>
            <person name="Ryan C.M."/>
            <person name="Banfield J.F."/>
        </authorList>
    </citation>
    <scope>NUCLEOTIDE SEQUENCE [LARGE SCALE GENOMIC DNA]</scope>
</reference>
<organism evidence="1 2">
    <name type="scientific">Candidatus Aquicultor secundus</name>
    <dbReference type="NCBI Taxonomy" id="1973895"/>
    <lineage>
        <taxon>Bacteria</taxon>
        <taxon>Bacillati</taxon>
        <taxon>Actinomycetota</taxon>
        <taxon>Candidatus Aquicultoria</taxon>
        <taxon>Candidatus Aquicultorales</taxon>
        <taxon>Candidatus Aquicultoraceae</taxon>
        <taxon>Candidatus Aquicultor</taxon>
    </lineage>
</organism>
<dbReference type="AlphaFoldDB" id="A0A2M7T8N1"/>
<accession>A0A2M7T8N1</accession>
<dbReference type="Proteomes" id="UP000230956">
    <property type="component" value="Unassembled WGS sequence"/>
</dbReference>
<evidence type="ECO:0000313" key="1">
    <source>
        <dbReference type="EMBL" id="PIZ40209.1"/>
    </source>
</evidence>
<evidence type="ECO:0000313" key="2">
    <source>
        <dbReference type="Proteomes" id="UP000230956"/>
    </source>
</evidence>